<dbReference type="Pfam" id="PF20137">
    <property type="entry name" value="BubE"/>
    <property type="match status" value="1"/>
</dbReference>
<keyword evidence="2" id="KW-1185">Reference proteome</keyword>
<dbReference type="AlphaFoldDB" id="A0A1T4NGT4"/>
<dbReference type="EMBL" id="FUXL01000003">
    <property type="protein sequence ID" value="SJZ78482.1"/>
    <property type="molecule type" value="Genomic_DNA"/>
</dbReference>
<reference evidence="1 2" key="1">
    <citation type="submission" date="2017-02" db="EMBL/GenBank/DDBJ databases">
        <authorList>
            <person name="Peterson S.W."/>
        </authorList>
    </citation>
    <scope>NUCLEOTIDE SEQUENCE [LARGE SCALE GENOMIC DNA]</scope>
    <source>
        <strain evidence="1 2">USBA 369</strain>
    </source>
</reference>
<sequence length="129" mass="14888">MRAFSHLCRWIAERCRLIGRTDLVARVTPRHPTPEQLQAGSLVVVRDGALDKWACFRCPGGCGEKIQLSLSQSRRPRWAVRFDWLLRPTIDPSVRQLNACRCHFWVKQGQVQWCRDSGHRQVPNRTNGA</sequence>
<protein>
    <submittedName>
        <fullName evidence="1">Uncharacterized protein</fullName>
    </submittedName>
</protein>
<evidence type="ECO:0000313" key="1">
    <source>
        <dbReference type="EMBL" id="SJZ78482.1"/>
    </source>
</evidence>
<dbReference type="OrthoDB" id="8256264at2"/>
<gene>
    <name evidence="1" type="ORF">SAMN05428963_10322</name>
</gene>
<accession>A0A1T4NGT4</accession>
<dbReference type="STRING" id="1365950.SAMN05428963_10322"/>
<name>A0A1T4NGT4_9HYPH</name>
<dbReference type="Proteomes" id="UP000190135">
    <property type="component" value="Unassembled WGS sequence"/>
</dbReference>
<dbReference type="InterPro" id="IPR045384">
    <property type="entry name" value="DUF6527"/>
</dbReference>
<evidence type="ECO:0000313" key="2">
    <source>
        <dbReference type="Proteomes" id="UP000190135"/>
    </source>
</evidence>
<proteinExistence type="predicted"/>
<organism evidence="1 2">
    <name type="scientific">Consotaella salsifontis</name>
    <dbReference type="NCBI Taxonomy" id="1365950"/>
    <lineage>
        <taxon>Bacteria</taxon>
        <taxon>Pseudomonadati</taxon>
        <taxon>Pseudomonadota</taxon>
        <taxon>Alphaproteobacteria</taxon>
        <taxon>Hyphomicrobiales</taxon>
        <taxon>Aurantimonadaceae</taxon>
        <taxon>Consotaella</taxon>
    </lineage>
</organism>